<dbReference type="PANTHER" id="PTHR43179:SF12">
    <property type="entry name" value="GALACTOFURANOSYLTRANSFERASE GLFT2"/>
    <property type="match status" value="1"/>
</dbReference>
<evidence type="ECO:0000256" key="5">
    <source>
        <dbReference type="SAM" id="MobiDB-lite"/>
    </source>
</evidence>
<feature type="compositionally biased region" description="Basic and acidic residues" evidence="5">
    <location>
        <begin position="374"/>
        <end position="387"/>
    </location>
</feature>
<comment type="pathway">
    <text evidence="1">Cell wall biogenesis; cell wall polysaccharide biosynthesis.</text>
</comment>
<dbReference type="Gene3D" id="3.90.550.10">
    <property type="entry name" value="Spore Coat Polysaccharide Biosynthesis Protein SpsA, Chain A"/>
    <property type="match status" value="1"/>
</dbReference>
<feature type="compositionally biased region" description="Basic and acidic residues" evidence="5">
    <location>
        <begin position="348"/>
        <end position="365"/>
    </location>
</feature>
<feature type="compositionally biased region" description="Basic and acidic residues" evidence="5">
    <location>
        <begin position="1"/>
        <end position="34"/>
    </location>
</feature>
<feature type="compositionally biased region" description="Basic and acidic residues" evidence="5">
    <location>
        <begin position="203"/>
        <end position="231"/>
    </location>
</feature>
<feature type="compositionally biased region" description="Basic and acidic residues" evidence="5">
    <location>
        <begin position="123"/>
        <end position="151"/>
    </location>
</feature>
<evidence type="ECO:0000259" key="6">
    <source>
        <dbReference type="Pfam" id="PF00535"/>
    </source>
</evidence>
<organism evidence="7 8">
    <name type="scientific">Cnuibacter physcomitrellae</name>
    <dbReference type="NCBI Taxonomy" id="1619308"/>
    <lineage>
        <taxon>Bacteria</taxon>
        <taxon>Bacillati</taxon>
        <taxon>Actinomycetota</taxon>
        <taxon>Actinomycetes</taxon>
        <taxon>Micrococcales</taxon>
        <taxon>Microbacteriaceae</taxon>
        <taxon>Cnuibacter</taxon>
    </lineage>
</organism>
<keyword evidence="3" id="KW-0328">Glycosyltransferase</keyword>
<evidence type="ECO:0000256" key="4">
    <source>
        <dbReference type="ARBA" id="ARBA00022679"/>
    </source>
</evidence>
<feature type="region of interest" description="Disordered" evidence="5">
    <location>
        <begin position="1"/>
        <end position="392"/>
    </location>
</feature>
<protein>
    <recommendedName>
        <fullName evidence="6">Glycosyltransferase 2-like domain-containing protein</fullName>
    </recommendedName>
</protein>
<dbReference type="InterPro" id="IPR001173">
    <property type="entry name" value="Glyco_trans_2-like"/>
</dbReference>
<proteinExistence type="inferred from homology"/>
<evidence type="ECO:0000313" key="8">
    <source>
        <dbReference type="Proteomes" id="UP000192775"/>
    </source>
</evidence>
<feature type="compositionally biased region" description="Basic and acidic residues" evidence="5">
    <location>
        <begin position="83"/>
        <end position="115"/>
    </location>
</feature>
<feature type="compositionally biased region" description="Basic and acidic residues" evidence="5">
    <location>
        <begin position="45"/>
        <end position="67"/>
    </location>
</feature>
<feature type="compositionally biased region" description="Basic and acidic residues" evidence="5">
    <location>
        <begin position="298"/>
        <end position="317"/>
    </location>
</feature>
<evidence type="ECO:0000313" key="7">
    <source>
        <dbReference type="EMBL" id="ARJ07365.1"/>
    </source>
</evidence>
<evidence type="ECO:0000256" key="3">
    <source>
        <dbReference type="ARBA" id="ARBA00022676"/>
    </source>
</evidence>
<sequence length="719" mass="77628">MHRESGERADREGQDGAGVDPEREQEHEDRHDGGGDPSRGVRGVAVEREAERTGDRDQREQAGREDQGPDDPGLQRVVGPVPPHEERRSREVGDHPAHHGHGRDEPSDRQHRAEARGAVVQEVGDRDTLVRVQRDEQRGAREGDREEEGRRGRVRRLARGELQDDGEADHEDRAGARGDAGVPEAAQQRTGRSVAAGAGGGAERGRERQTDQPRHARDAHRDGEAAEHGGDEGGDDDQHEPEQGLGGDQSREGRPLDPAAQHADDHGVAREQRDRAAERDGEPGVGRIEDQGAPPQARDPEQHSHGDPEREADRQDARSSAVGRHPVARVDGPRGLGGQPAEDAEPGEQERPERDEERRVGGVEDVRDEEQHDEADTRGDAGGRAHPQEGAAADRLSLARHQTAGPRQCGVVALMGSKHNGAVQPGSVAVITAYRPDGDSLASLVAALRPQVEAVVVVDDGSGATAPFDDAAEAGAIVVTHDENRGIAAALNTGIRTARAHVDARWVLTFDQDSTVAPDYVASLVATAQAATAAGIRVGLVAPRRVEGLPALEAGVRDGFVLGSEPIQSGLLIPVAVLEAVGPFAEALFIDCVDTDLWLRVRDHGFEVVLDPLAELGHALGRRHVVRALGRELHVTHAATFRYYYLARNRILMNRMHGRGRRAWALQQTAADLRHFVIALVLVPDRGRRLRMIVAGIRDGWRGRTGRMPVEVERVATAA</sequence>
<dbReference type="Proteomes" id="UP000192775">
    <property type="component" value="Chromosome"/>
</dbReference>
<dbReference type="EMBL" id="CP020715">
    <property type="protein sequence ID" value="ARJ07365.1"/>
    <property type="molecule type" value="Genomic_DNA"/>
</dbReference>
<dbReference type="Pfam" id="PF00535">
    <property type="entry name" value="Glycos_transf_2"/>
    <property type="match status" value="1"/>
</dbReference>
<keyword evidence="8" id="KW-1185">Reference proteome</keyword>
<feature type="compositionally biased region" description="Basic and acidic residues" evidence="5">
    <location>
        <begin position="262"/>
        <end position="290"/>
    </location>
</feature>
<dbReference type="SUPFAM" id="SSF53448">
    <property type="entry name" value="Nucleotide-diphospho-sugar transferases"/>
    <property type="match status" value="1"/>
</dbReference>
<dbReference type="PANTHER" id="PTHR43179">
    <property type="entry name" value="RHAMNOSYLTRANSFERASE WBBL"/>
    <property type="match status" value="1"/>
</dbReference>
<reference evidence="7 8" key="1">
    <citation type="submission" date="2017-04" db="EMBL/GenBank/DDBJ databases">
        <authorList>
            <person name="Afonso C.L."/>
            <person name="Miller P.J."/>
            <person name="Scott M.A."/>
            <person name="Spackman E."/>
            <person name="Goraichik I."/>
            <person name="Dimitrov K.M."/>
            <person name="Suarez D.L."/>
            <person name="Swayne D.E."/>
        </authorList>
    </citation>
    <scope>NUCLEOTIDE SEQUENCE [LARGE SCALE GENOMIC DNA]</scope>
    <source>
        <strain evidence="8">XA(T)</strain>
    </source>
</reference>
<gene>
    <name evidence="7" type="ORF">B5808_12690</name>
</gene>
<comment type="similarity">
    <text evidence="2">Belongs to the glycosyltransferase 2 family.</text>
</comment>
<keyword evidence="4" id="KW-0808">Transferase</keyword>
<dbReference type="CDD" id="cd02526">
    <property type="entry name" value="GT2_RfbF_like"/>
    <property type="match status" value="1"/>
</dbReference>
<dbReference type="STRING" id="1619308.B5808_12690"/>
<accession>A0A1X9LQ95</accession>
<feature type="domain" description="Glycosyltransferase 2-like" evidence="6">
    <location>
        <begin position="430"/>
        <end position="535"/>
    </location>
</feature>
<dbReference type="AlphaFoldDB" id="A0A1X9LQ95"/>
<dbReference type="KEGG" id="cphy:B5808_12690"/>
<dbReference type="InterPro" id="IPR029044">
    <property type="entry name" value="Nucleotide-diphossugar_trans"/>
</dbReference>
<evidence type="ECO:0000256" key="1">
    <source>
        <dbReference type="ARBA" id="ARBA00004776"/>
    </source>
</evidence>
<name>A0A1X9LQ95_9MICO</name>
<dbReference type="GO" id="GO:0016757">
    <property type="term" value="F:glycosyltransferase activity"/>
    <property type="evidence" value="ECO:0007669"/>
    <property type="project" value="UniProtKB-KW"/>
</dbReference>
<evidence type="ECO:0000256" key="2">
    <source>
        <dbReference type="ARBA" id="ARBA00006739"/>
    </source>
</evidence>